<feature type="binding site" evidence="5">
    <location>
        <position position="215"/>
    </location>
    <ligand>
        <name>5-hydroxyisourate</name>
        <dbReference type="ChEBI" id="CHEBI:18072"/>
    </ligand>
</feature>
<dbReference type="NCBIfam" id="TIGR03383">
    <property type="entry name" value="urate_oxi"/>
    <property type="match status" value="1"/>
</dbReference>
<dbReference type="PANTHER" id="PTHR43466:SF1">
    <property type="entry name" value="2-OXO-4-HYDROXY-4-CARBOXY-5-UREIDOIMIDAZOLINE DECARBOXYLASE-RELATED"/>
    <property type="match status" value="1"/>
</dbReference>
<dbReference type="EC" id="1.7.3.3" evidence="4 6"/>
<dbReference type="Proteomes" id="UP000216207">
    <property type="component" value="Unassembled WGS sequence"/>
</dbReference>
<comment type="pathway">
    <text evidence="1 4">Purine metabolism; urate degradation; (S)-allantoin from urate: step 1/3.</text>
</comment>
<organism evidence="7 8">
    <name type="scientific">Shouchella clausii</name>
    <name type="common">Alkalihalobacillus clausii</name>
    <dbReference type="NCBI Taxonomy" id="79880"/>
    <lineage>
        <taxon>Bacteria</taxon>
        <taxon>Bacillati</taxon>
        <taxon>Bacillota</taxon>
        <taxon>Bacilli</taxon>
        <taxon>Bacillales</taxon>
        <taxon>Bacillaceae</taxon>
        <taxon>Shouchella</taxon>
    </lineage>
</organism>
<keyword evidence="3 4" id="KW-0560">Oxidoreductase</keyword>
<name>A0A268NZW8_SHOCL</name>
<comment type="function">
    <text evidence="4 6">Catalyzes the oxidation of uric acid to 5-hydroxyisourate, which is further processed to form (S)-allantoin.</text>
</comment>
<feature type="binding site" evidence="5">
    <location>
        <position position="88"/>
    </location>
    <ligand>
        <name>urate</name>
        <dbReference type="ChEBI" id="CHEBI:17775"/>
    </ligand>
</feature>
<comment type="similarity">
    <text evidence="4 6">Belongs to the uricase family.</text>
</comment>
<sequence length="341" mass="38602">MVSLRSVHQTTERVGVEVENKRTMSYGKGNVFAYRTFMEPLSGLQPIPESAFTVRDNTVFGINVTVEVGGNAFLSSFTDGDNQMVVATDSMKNFIQRHLATFSGRTIEGFIRYVGEAFLTTYSHIDWVKLTGEAVPFENTTYANGEESSTSSLVYKHSRNERNEASIELVREGNGWQINSQNSRLLDLQLVKVKDNSFVGFIRDQYTTLPEDSNRPLFIYLNIGWSYETDDDALGEEPARYVAGEQVADLASSVFHELASPSIQHLIYQIGCRMLKRFPQLQEVTFESQNRTWDTVVEDIPETEGKVYTEPRLPFGFQRFSVTKADLGPQTTFTRTETARL</sequence>
<dbReference type="PANTHER" id="PTHR43466">
    <property type="entry name" value="2-OXO-4-HYDROXY-4-CARBOXY-5-UREIDOIMIDAZOLINE DECARBOXYLASE-RELATED"/>
    <property type="match status" value="1"/>
</dbReference>
<feature type="binding site" evidence="5">
    <location>
        <position position="198"/>
    </location>
    <ligand>
        <name>5-hydroxyisourate</name>
        <dbReference type="ChEBI" id="CHEBI:18072"/>
    </ligand>
</feature>
<evidence type="ECO:0000256" key="2">
    <source>
        <dbReference type="ARBA" id="ARBA00022631"/>
    </source>
</evidence>
<feature type="binding site" evidence="5">
    <location>
        <position position="264"/>
    </location>
    <ligand>
        <name>urate</name>
        <dbReference type="ChEBI" id="CHEBI:17775"/>
    </ligand>
</feature>
<feature type="binding site" evidence="5">
    <location>
        <position position="264"/>
    </location>
    <ligand>
        <name>5-hydroxyisourate</name>
        <dbReference type="ChEBI" id="CHEBI:18072"/>
    </ligand>
</feature>
<dbReference type="AlphaFoldDB" id="A0A268NZW8"/>
<gene>
    <name evidence="7" type="primary">pucL</name>
    <name evidence="7" type="ORF">CHH72_11490</name>
</gene>
<feature type="binding site" evidence="5">
    <location>
        <position position="290"/>
    </location>
    <ligand>
        <name>O2</name>
        <dbReference type="ChEBI" id="CHEBI:15379"/>
    </ligand>
</feature>
<evidence type="ECO:0000256" key="3">
    <source>
        <dbReference type="ARBA" id="ARBA00023002"/>
    </source>
</evidence>
<evidence type="ECO:0000256" key="4">
    <source>
        <dbReference type="PIRNR" id="PIRNR000241"/>
    </source>
</evidence>
<dbReference type="PIRSF" id="PIRSF000241">
    <property type="entry name" value="Urate_oxidase"/>
    <property type="match status" value="1"/>
</dbReference>
<feature type="binding site" evidence="5">
    <location>
        <position position="88"/>
    </location>
    <ligand>
        <name>O2</name>
        <dbReference type="ChEBI" id="CHEBI:15379"/>
    </ligand>
</feature>
<keyword evidence="2 4" id="KW-0659">Purine metabolism</keyword>
<dbReference type="EMBL" id="NPCC01000012">
    <property type="protein sequence ID" value="PAE88988.1"/>
    <property type="molecule type" value="Genomic_DNA"/>
</dbReference>
<feature type="binding site" evidence="5">
    <location>
        <position position="89"/>
    </location>
    <ligand>
        <name>urate</name>
        <dbReference type="ChEBI" id="CHEBI:17775"/>
    </ligand>
</feature>
<dbReference type="SMR" id="A0A268NZW8"/>
<dbReference type="Gene3D" id="3.10.270.10">
    <property type="entry name" value="Urate Oxidase"/>
    <property type="match status" value="1"/>
</dbReference>
<dbReference type="Pfam" id="PF01014">
    <property type="entry name" value="Uricase"/>
    <property type="match status" value="2"/>
</dbReference>
<evidence type="ECO:0000313" key="8">
    <source>
        <dbReference type="Proteomes" id="UP000216207"/>
    </source>
</evidence>
<comment type="caution">
    <text evidence="7">The sequence shown here is derived from an EMBL/GenBank/DDBJ whole genome shotgun (WGS) entry which is preliminary data.</text>
</comment>
<evidence type="ECO:0000256" key="1">
    <source>
        <dbReference type="ARBA" id="ARBA00004831"/>
    </source>
</evidence>
<dbReference type="UniPathway" id="UPA00394">
    <property type="reaction ID" value="UER00650"/>
</dbReference>
<dbReference type="GO" id="GO:0006144">
    <property type="term" value="P:purine nucleobase metabolic process"/>
    <property type="evidence" value="ECO:0007669"/>
    <property type="project" value="UniProtKB-KW"/>
</dbReference>
<feature type="binding site" evidence="5">
    <location>
        <position position="198"/>
    </location>
    <ligand>
        <name>urate</name>
        <dbReference type="ChEBI" id="CHEBI:17775"/>
    </ligand>
</feature>
<proteinExistence type="inferred from homology"/>
<accession>A0A268NZW8</accession>
<dbReference type="PRINTS" id="PR00093">
    <property type="entry name" value="URICASE"/>
</dbReference>
<evidence type="ECO:0000256" key="6">
    <source>
        <dbReference type="RuleBase" id="RU004455"/>
    </source>
</evidence>
<dbReference type="GO" id="GO:0051997">
    <property type="term" value="F:2-oxo-4-hydroxy-4-carboxy-5-ureidoimidazoline decarboxylase activity"/>
    <property type="evidence" value="ECO:0007669"/>
    <property type="project" value="TreeGrafter"/>
</dbReference>
<feature type="binding site" evidence="5">
    <location>
        <position position="290"/>
    </location>
    <ligand>
        <name>5-hydroxyisourate</name>
        <dbReference type="ChEBI" id="CHEBI:18072"/>
    </ligand>
</feature>
<protein>
    <recommendedName>
        <fullName evidence="4 6">Uricase</fullName>
        <ecNumber evidence="4 6">1.7.3.3</ecNumber>
    </recommendedName>
    <alternativeName>
        <fullName evidence="4">Urate oxidase</fullName>
    </alternativeName>
</protein>
<dbReference type="InterPro" id="IPR002042">
    <property type="entry name" value="Uricase"/>
</dbReference>
<evidence type="ECO:0000256" key="5">
    <source>
        <dbReference type="PIRSR" id="PIRSR000241-2"/>
    </source>
</evidence>
<feature type="binding site" evidence="5">
    <location>
        <position position="89"/>
    </location>
    <ligand>
        <name>5-hydroxyisourate</name>
        <dbReference type="ChEBI" id="CHEBI:18072"/>
    </ligand>
</feature>
<dbReference type="GO" id="GO:0004846">
    <property type="term" value="F:urate oxidase activity"/>
    <property type="evidence" value="ECO:0007669"/>
    <property type="project" value="UniProtKB-EC"/>
</dbReference>
<evidence type="ECO:0000313" key="7">
    <source>
        <dbReference type="EMBL" id="PAE88988.1"/>
    </source>
</evidence>
<dbReference type="GO" id="GO:0019628">
    <property type="term" value="P:urate catabolic process"/>
    <property type="evidence" value="ECO:0007669"/>
    <property type="project" value="UniProtKB-UniPathway"/>
</dbReference>
<feature type="binding site" evidence="5">
    <location>
        <position position="215"/>
    </location>
    <ligand>
        <name>urate</name>
        <dbReference type="ChEBI" id="CHEBI:17775"/>
    </ligand>
</feature>
<reference evidence="7 8" key="1">
    <citation type="submission" date="2017-07" db="EMBL/GenBank/DDBJ databases">
        <title>Isolation and whole genome analysis of endospore-forming bacteria from heroin.</title>
        <authorList>
            <person name="Kalinowski J."/>
            <person name="Ahrens B."/>
            <person name="Al-Dilaimi A."/>
            <person name="Winkler A."/>
            <person name="Wibberg D."/>
            <person name="Schleenbecker U."/>
            <person name="Ruckert C."/>
            <person name="Wolfel R."/>
            <person name="Grass G."/>
        </authorList>
    </citation>
    <scope>NUCLEOTIDE SEQUENCE [LARGE SCALE GENOMIC DNA]</scope>
    <source>
        <strain evidence="7 8">7539</strain>
    </source>
</reference>
<feature type="binding site" evidence="5">
    <location>
        <position position="290"/>
    </location>
    <ligand>
        <name>urate</name>
        <dbReference type="ChEBI" id="CHEBI:17775"/>
    </ligand>
</feature>
<dbReference type="SUPFAM" id="SSF55620">
    <property type="entry name" value="Tetrahydrobiopterin biosynthesis enzymes-like"/>
    <property type="match status" value="2"/>
</dbReference>
<comment type="catalytic activity">
    <reaction evidence="4 6">
        <text>urate + O2 + H2O = 5-hydroxyisourate + H2O2</text>
        <dbReference type="Rhea" id="RHEA:21368"/>
        <dbReference type="ChEBI" id="CHEBI:15377"/>
        <dbReference type="ChEBI" id="CHEBI:15379"/>
        <dbReference type="ChEBI" id="CHEBI:16240"/>
        <dbReference type="ChEBI" id="CHEBI:17775"/>
        <dbReference type="ChEBI" id="CHEBI:18072"/>
        <dbReference type="EC" id="1.7.3.3"/>
    </reaction>
</comment>
<feature type="binding site" evidence="5">
    <location>
        <position position="88"/>
    </location>
    <ligand>
        <name>5-hydroxyisourate</name>
        <dbReference type="ChEBI" id="CHEBI:18072"/>
    </ligand>
</feature>